<dbReference type="EMBL" id="BKCJ011229019">
    <property type="protein sequence ID" value="GFD07053.1"/>
    <property type="molecule type" value="Genomic_DNA"/>
</dbReference>
<comment type="caution">
    <text evidence="3">The sequence shown here is derived from an EMBL/GenBank/DDBJ whole genome shotgun (WGS) entry which is preliminary data.</text>
</comment>
<evidence type="ECO:0000256" key="1">
    <source>
        <dbReference type="SAM" id="Coils"/>
    </source>
</evidence>
<reference evidence="3" key="1">
    <citation type="journal article" date="2019" name="Sci. Rep.">
        <title>Draft genome of Tanacetum cinerariifolium, the natural source of mosquito coil.</title>
        <authorList>
            <person name="Yamashiro T."/>
            <person name="Shiraishi A."/>
            <person name="Satake H."/>
            <person name="Nakayama K."/>
        </authorList>
    </citation>
    <scope>NUCLEOTIDE SEQUENCE</scope>
</reference>
<gene>
    <name evidence="3" type="ORF">Tci_879022</name>
</gene>
<feature type="region of interest" description="Disordered" evidence="2">
    <location>
        <begin position="41"/>
        <end position="69"/>
    </location>
</feature>
<keyword evidence="1" id="KW-0175">Coiled coil</keyword>
<protein>
    <submittedName>
        <fullName evidence="3">Uncharacterized protein</fullName>
    </submittedName>
</protein>
<evidence type="ECO:0000256" key="2">
    <source>
        <dbReference type="SAM" id="MobiDB-lite"/>
    </source>
</evidence>
<evidence type="ECO:0000313" key="3">
    <source>
        <dbReference type="EMBL" id="GFD07053.1"/>
    </source>
</evidence>
<organism evidence="3">
    <name type="scientific">Tanacetum cinerariifolium</name>
    <name type="common">Dalmatian daisy</name>
    <name type="synonym">Chrysanthemum cinerariifolium</name>
    <dbReference type="NCBI Taxonomy" id="118510"/>
    <lineage>
        <taxon>Eukaryota</taxon>
        <taxon>Viridiplantae</taxon>
        <taxon>Streptophyta</taxon>
        <taxon>Embryophyta</taxon>
        <taxon>Tracheophyta</taxon>
        <taxon>Spermatophyta</taxon>
        <taxon>Magnoliopsida</taxon>
        <taxon>eudicotyledons</taxon>
        <taxon>Gunneridae</taxon>
        <taxon>Pentapetalae</taxon>
        <taxon>asterids</taxon>
        <taxon>campanulids</taxon>
        <taxon>Asterales</taxon>
        <taxon>Asteraceae</taxon>
        <taxon>Asteroideae</taxon>
        <taxon>Anthemideae</taxon>
        <taxon>Anthemidinae</taxon>
        <taxon>Tanacetum</taxon>
    </lineage>
</organism>
<sequence length="145" mass="16691">ALTIATESTKTNVEVTQASKRKGVMIQEPEETTKTKIAFSQQPQVQDKGKGKAKLIEEPKMPKKKKHQIRADEELAVKLQAEIDEEERIAKEKAQQVEKVNLAWDDVQAKIKADYEMAQRLQEEEQEKGKIIYRVIRKEEKVLCC</sequence>
<name>A0A699TC01_TANCI</name>
<feature type="non-terminal residue" evidence="3">
    <location>
        <position position="1"/>
    </location>
</feature>
<feature type="coiled-coil region" evidence="1">
    <location>
        <begin position="69"/>
        <end position="103"/>
    </location>
</feature>
<proteinExistence type="predicted"/>
<accession>A0A699TC01</accession>
<feature type="compositionally biased region" description="Basic and acidic residues" evidence="2">
    <location>
        <begin position="47"/>
        <end position="61"/>
    </location>
</feature>
<dbReference type="AlphaFoldDB" id="A0A699TC01"/>